<comment type="caution">
    <text evidence="2">The sequence shown here is derived from an EMBL/GenBank/DDBJ whole genome shotgun (WGS) entry which is preliminary data.</text>
</comment>
<evidence type="ECO:0000313" key="2">
    <source>
        <dbReference type="EMBL" id="GAK44077.1"/>
    </source>
</evidence>
<evidence type="ECO:0000313" key="3">
    <source>
        <dbReference type="Proteomes" id="UP000028702"/>
    </source>
</evidence>
<dbReference type="EMBL" id="BBIO01000002">
    <property type="protein sequence ID" value="GAK44077.1"/>
    <property type="molecule type" value="Genomic_DNA"/>
</dbReference>
<gene>
    <name evidence="2" type="ORF">M2A_0576</name>
</gene>
<keyword evidence="3" id="KW-1185">Reference proteome</keyword>
<proteinExistence type="predicted"/>
<dbReference type="InterPro" id="IPR011990">
    <property type="entry name" value="TPR-like_helical_dom_sf"/>
</dbReference>
<dbReference type="AlphaFoldDB" id="A0A081B7Q9"/>
<organism evidence="2 3">
    <name type="scientific">Tepidicaulis marinus</name>
    <dbReference type="NCBI Taxonomy" id="1333998"/>
    <lineage>
        <taxon>Bacteria</taxon>
        <taxon>Pseudomonadati</taxon>
        <taxon>Pseudomonadota</taxon>
        <taxon>Alphaproteobacteria</taxon>
        <taxon>Hyphomicrobiales</taxon>
        <taxon>Parvibaculaceae</taxon>
        <taxon>Tepidicaulis</taxon>
    </lineage>
</organism>
<feature type="signal peptide" evidence="1">
    <location>
        <begin position="1"/>
        <end position="27"/>
    </location>
</feature>
<accession>A0A081B7Q9</accession>
<feature type="chain" id="PRO_5001754926" evidence="1">
    <location>
        <begin position="28"/>
        <end position="227"/>
    </location>
</feature>
<name>A0A081B7Q9_9HYPH</name>
<evidence type="ECO:0000256" key="1">
    <source>
        <dbReference type="SAM" id="SignalP"/>
    </source>
</evidence>
<dbReference type="Gene3D" id="1.25.40.10">
    <property type="entry name" value="Tetratricopeptide repeat domain"/>
    <property type="match status" value="1"/>
</dbReference>
<dbReference type="STRING" id="1333998.M2A_0576"/>
<dbReference type="Proteomes" id="UP000028702">
    <property type="component" value="Unassembled WGS sequence"/>
</dbReference>
<reference evidence="2 3" key="1">
    <citation type="submission" date="2014-07" db="EMBL/GenBank/DDBJ databases">
        <title>Tepidicaulis marinum gen. nov., sp. nov., a novel marine bacterium denitrifying nitrate to nitrous oxide strictly under microaerobic conditions.</title>
        <authorList>
            <person name="Takeuchi M."/>
            <person name="Yamagishi T."/>
            <person name="Kamagata Y."/>
            <person name="Oshima K."/>
            <person name="Hattori M."/>
            <person name="Katayama T."/>
            <person name="Hanada S."/>
            <person name="Tamaki H."/>
            <person name="Marumo K."/>
            <person name="Maeda H."/>
            <person name="Nedachi M."/>
            <person name="Iwasaki W."/>
            <person name="Suwa Y."/>
            <person name="Sakata S."/>
        </authorList>
    </citation>
    <scope>NUCLEOTIDE SEQUENCE [LARGE SCALE GENOMIC DNA]</scope>
    <source>
        <strain evidence="2 3">MA2</strain>
    </source>
</reference>
<dbReference type="RefSeq" id="WP_156101661.1">
    <property type="nucleotide sequence ID" value="NZ_BBIO01000002.1"/>
</dbReference>
<protein>
    <submittedName>
        <fullName evidence="2">Conserved protein</fullName>
    </submittedName>
</protein>
<dbReference type="SUPFAM" id="SSF81901">
    <property type="entry name" value="HCP-like"/>
    <property type="match status" value="1"/>
</dbReference>
<keyword evidence="1" id="KW-0732">Signal</keyword>
<sequence>MVLLRAFAPAMALGLTLASLTALQADAQGLPNDPRRPGYLEVRERANYRDPNEFYWEGFRLKNDGECDGAVDRLKPLATRGRGFEQAQLALGICQLRLAGMPQDAATALPNAEKLRADPDFAQGVTWIERAAEAGTFEAQRTLIALYVAGVGPTEDPVDLGSWLHLYDVNPMRLSLGAQESDDALLTRARAMLSDRQELLGRARARQWVPSFWTPAPVASTIGKPEE</sequence>
<dbReference type="eggNOG" id="COG0790">
    <property type="taxonomic scope" value="Bacteria"/>
</dbReference>